<feature type="transmembrane region" description="Helical" evidence="5">
    <location>
        <begin position="252"/>
        <end position="276"/>
    </location>
</feature>
<dbReference type="InterPro" id="IPR007568">
    <property type="entry name" value="RTA1"/>
</dbReference>
<feature type="transmembrane region" description="Helical" evidence="5">
    <location>
        <begin position="141"/>
        <end position="161"/>
    </location>
</feature>
<dbReference type="EMBL" id="MU001743">
    <property type="protein sequence ID" value="KAF2800720.1"/>
    <property type="molecule type" value="Genomic_DNA"/>
</dbReference>
<protein>
    <submittedName>
        <fullName evidence="6">RTA1-domain-containing protein</fullName>
    </submittedName>
</protein>
<keyword evidence="2 5" id="KW-0812">Transmembrane</keyword>
<feature type="transmembrane region" description="Helical" evidence="5">
    <location>
        <begin position="173"/>
        <end position="193"/>
    </location>
</feature>
<comment type="subcellular location">
    <subcellularLocation>
        <location evidence="1">Membrane</location>
        <topology evidence="1">Multi-pass membrane protein</topology>
    </subcellularLocation>
</comment>
<dbReference type="OrthoDB" id="4521223at2759"/>
<evidence type="ECO:0000256" key="4">
    <source>
        <dbReference type="ARBA" id="ARBA00023136"/>
    </source>
</evidence>
<dbReference type="PANTHER" id="PTHR31465:SF9">
    <property type="entry name" value="SPHINGOID LONG-CHAIN BASE TRANSPORTER RSB1"/>
    <property type="match status" value="1"/>
</dbReference>
<dbReference type="PANTHER" id="PTHR31465">
    <property type="entry name" value="PROTEIN RTA1-RELATED"/>
    <property type="match status" value="1"/>
</dbReference>
<keyword evidence="3 5" id="KW-1133">Transmembrane helix</keyword>
<evidence type="ECO:0000256" key="5">
    <source>
        <dbReference type="SAM" id="Phobius"/>
    </source>
</evidence>
<feature type="transmembrane region" description="Helical" evidence="5">
    <location>
        <begin position="66"/>
        <end position="85"/>
    </location>
</feature>
<keyword evidence="4 5" id="KW-0472">Membrane</keyword>
<evidence type="ECO:0000256" key="3">
    <source>
        <dbReference type="ARBA" id="ARBA00022989"/>
    </source>
</evidence>
<proteinExistence type="predicted"/>
<dbReference type="GO" id="GO:0000324">
    <property type="term" value="C:fungal-type vacuole"/>
    <property type="evidence" value="ECO:0007669"/>
    <property type="project" value="TreeGrafter"/>
</dbReference>
<dbReference type="GO" id="GO:0005886">
    <property type="term" value="C:plasma membrane"/>
    <property type="evidence" value="ECO:0007669"/>
    <property type="project" value="TreeGrafter"/>
</dbReference>
<evidence type="ECO:0000256" key="2">
    <source>
        <dbReference type="ARBA" id="ARBA00022692"/>
    </source>
</evidence>
<keyword evidence="7" id="KW-1185">Reference proteome</keyword>
<name>A0A6A6XWA4_9PLEO</name>
<feature type="transmembrane region" description="Helical" evidence="5">
    <location>
        <begin position="214"/>
        <end position="232"/>
    </location>
</feature>
<evidence type="ECO:0000313" key="7">
    <source>
        <dbReference type="Proteomes" id="UP000799757"/>
    </source>
</evidence>
<evidence type="ECO:0000313" key="6">
    <source>
        <dbReference type="EMBL" id="KAF2800720.1"/>
    </source>
</evidence>
<evidence type="ECO:0000256" key="1">
    <source>
        <dbReference type="ARBA" id="ARBA00004141"/>
    </source>
</evidence>
<dbReference type="AlphaFoldDB" id="A0A6A6XWA4"/>
<accession>A0A6A6XWA4</accession>
<feature type="transmembrane region" description="Helical" evidence="5">
    <location>
        <begin position="97"/>
        <end position="120"/>
    </location>
</feature>
<organism evidence="6 7">
    <name type="scientific">Melanomma pulvis-pyrius CBS 109.77</name>
    <dbReference type="NCBI Taxonomy" id="1314802"/>
    <lineage>
        <taxon>Eukaryota</taxon>
        <taxon>Fungi</taxon>
        <taxon>Dikarya</taxon>
        <taxon>Ascomycota</taxon>
        <taxon>Pezizomycotina</taxon>
        <taxon>Dothideomycetes</taxon>
        <taxon>Pleosporomycetidae</taxon>
        <taxon>Pleosporales</taxon>
        <taxon>Melanommataceae</taxon>
        <taxon>Melanomma</taxon>
    </lineage>
</organism>
<dbReference type="Pfam" id="PF04479">
    <property type="entry name" value="RTA1"/>
    <property type="match status" value="1"/>
</dbReference>
<sequence length="311" mass="35054">MSEPVDPQYLVYFGPHANCTFEICTAQESVYGYRPSFAANITFVVLFALANFIHIVLGFRWKTWRFMFLMNLGCVHEIIGYIGRIKLHHNPWSFVPFIIQIITITQAPVFYCAAIYITLARCIDHFSPSLARFPPKYLYRIFLPCDVLSLLLQGIGGAMSASSSGDSRTGVNIAMAGLIFQVITLTAFCALFGDFFFRYALSGKERVMSGREKLFLGFMSLAIVTILVRCVFRTDELKEGYHGETIRREDLFIGLEGVLIVVSVFSLCIAHPGLIFKEDGPKYTTVKDENVELLNDMRTEYVGPRVPKGTV</sequence>
<dbReference type="Proteomes" id="UP000799757">
    <property type="component" value="Unassembled WGS sequence"/>
</dbReference>
<gene>
    <name evidence="6" type="ORF">K505DRAFT_344987</name>
</gene>
<feature type="transmembrane region" description="Helical" evidence="5">
    <location>
        <begin position="37"/>
        <end position="59"/>
    </location>
</feature>
<reference evidence="6" key="1">
    <citation type="journal article" date="2020" name="Stud. Mycol.">
        <title>101 Dothideomycetes genomes: a test case for predicting lifestyles and emergence of pathogens.</title>
        <authorList>
            <person name="Haridas S."/>
            <person name="Albert R."/>
            <person name="Binder M."/>
            <person name="Bloem J."/>
            <person name="Labutti K."/>
            <person name="Salamov A."/>
            <person name="Andreopoulos B."/>
            <person name="Baker S."/>
            <person name="Barry K."/>
            <person name="Bills G."/>
            <person name="Bluhm B."/>
            <person name="Cannon C."/>
            <person name="Castanera R."/>
            <person name="Culley D."/>
            <person name="Daum C."/>
            <person name="Ezra D."/>
            <person name="Gonzalez J."/>
            <person name="Henrissat B."/>
            <person name="Kuo A."/>
            <person name="Liang C."/>
            <person name="Lipzen A."/>
            <person name="Lutzoni F."/>
            <person name="Magnuson J."/>
            <person name="Mondo S."/>
            <person name="Nolan M."/>
            <person name="Ohm R."/>
            <person name="Pangilinan J."/>
            <person name="Park H.-J."/>
            <person name="Ramirez L."/>
            <person name="Alfaro M."/>
            <person name="Sun H."/>
            <person name="Tritt A."/>
            <person name="Yoshinaga Y."/>
            <person name="Zwiers L.-H."/>
            <person name="Turgeon B."/>
            <person name="Goodwin S."/>
            <person name="Spatafora J."/>
            <person name="Crous P."/>
            <person name="Grigoriev I."/>
        </authorList>
    </citation>
    <scope>NUCLEOTIDE SEQUENCE</scope>
    <source>
        <strain evidence="6">CBS 109.77</strain>
    </source>
</reference>